<dbReference type="Proteomes" id="UP000785200">
    <property type="component" value="Unassembled WGS sequence"/>
</dbReference>
<evidence type="ECO:0000313" key="7">
    <source>
        <dbReference type="Proteomes" id="UP000785200"/>
    </source>
</evidence>
<dbReference type="PRINTS" id="PR00420">
    <property type="entry name" value="RNGMNOXGNASE"/>
</dbReference>
<keyword evidence="7" id="KW-1185">Reference proteome</keyword>
<evidence type="ECO:0000256" key="2">
    <source>
        <dbReference type="ARBA" id="ARBA00022827"/>
    </source>
</evidence>
<keyword evidence="2" id="KW-0274">FAD</keyword>
<evidence type="ECO:0000259" key="5">
    <source>
        <dbReference type="Pfam" id="PF01494"/>
    </source>
</evidence>
<dbReference type="InterPro" id="IPR051104">
    <property type="entry name" value="FAD_monoxygenase"/>
</dbReference>
<dbReference type="Pfam" id="PF01494">
    <property type="entry name" value="FAD_binding_3"/>
    <property type="match status" value="1"/>
</dbReference>
<keyword evidence="4" id="KW-1133">Transmembrane helix</keyword>
<gene>
    <name evidence="6" type="ORF">D0Z07_8192</name>
</gene>
<organism evidence="6 7">
    <name type="scientific">Hyphodiscus hymeniophilus</name>
    <dbReference type="NCBI Taxonomy" id="353542"/>
    <lineage>
        <taxon>Eukaryota</taxon>
        <taxon>Fungi</taxon>
        <taxon>Dikarya</taxon>
        <taxon>Ascomycota</taxon>
        <taxon>Pezizomycotina</taxon>
        <taxon>Leotiomycetes</taxon>
        <taxon>Helotiales</taxon>
        <taxon>Hyphodiscaceae</taxon>
        <taxon>Hyphodiscus</taxon>
    </lineage>
</organism>
<feature type="domain" description="FAD-binding" evidence="5">
    <location>
        <begin position="12"/>
        <end position="352"/>
    </location>
</feature>
<dbReference type="SUPFAM" id="SSF54373">
    <property type="entry name" value="FAD-linked reductases, C-terminal domain"/>
    <property type="match status" value="1"/>
</dbReference>
<keyword evidence="1" id="KW-0285">Flavoprotein</keyword>
<keyword evidence="4" id="KW-0472">Membrane</keyword>
<dbReference type="AlphaFoldDB" id="A0A9P6VEI2"/>
<dbReference type="EMBL" id="VNKQ01000016">
    <property type="protein sequence ID" value="KAG0646384.1"/>
    <property type="molecule type" value="Genomic_DNA"/>
</dbReference>
<dbReference type="PANTHER" id="PTHR46720">
    <property type="entry name" value="HYDROXYLASE, PUTATIVE (AFU_ORTHOLOGUE AFUA_3G01460)-RELATED"/>
    <property type="match status" value="1"/>
</dbReference>
<evidence type="ECO:0000256" key="1">
    <source>
        <dbReference type="ARBA" id="ARBA00022630"/>
    </source>
</evidence>
<dbReference type="GO" id="GO:0004497">
    <property type="term" value="F:monooxygenase activity"/>
    <property type="evidence" value="ECO:0007669"/>
    <property type="project" value="UniProtKB-KW"/>
</dbReference>
<evidence type="ECO:0000256" key="4">
    <source>
        <dbReference type="SAM" id="Phobius"/>
    </source>
</evidence>
<protein>
    <submittedName>
        <fullName evidence="6">FAD-dependent monooxygenase</fullName>
    </submittedName>
</protein>
<dbReference type="SUPFAM" id="SSF51905">
    <property type="entry name" value="FAD/NAD(P)-binding domain"/>
    <property type="match status" value="1"/>
</dbReference>
<reference evidence="6" key="1">
    <citation type="submission" date="2019-07" db="EMBL/GenBank/DDBJ databases">
        <title>Hyphodiscus hymeniophilus genome sequencing and assembly.</title>
        <authorList>
            <person name="Kramer G."/>
            <person name="Nodwell J."/>
        </authorList>
    </citation>
    <scope>NUCLEOTIDE SEQUENCE</scope>
    <source>
        <strain evidence="6">ATCC 34498</strain>
    </source>
</reference>
<comment type="caution">
    <text evidence="6">The sequence shown here is derived from an EMBL/GenBank/DDBJ whole genome shotgun (WGS) entry which is preliminary data.</text>
</comment>
<dbReference type="PANTHER" id="PTHR46720:SF3">
    <property type="entry name" value="FAD-BINDING DOMAIN-CONTAINING PROTEIN-RELATED"/>
    <property type="match status" value="1"/>
</dbReference>
<feature type="transmembrane region" description="Helical" evidence="4">
    <location>
        <begin position="12"/>
        <end position="31"/>
    </location>
</feature>
<evidence type="ECO:0000256" key="3">
    <source>
        <dbReference type="ARBA" id="ARBA00023002"/>
    </source>
</evidence>
<keyword evidence="4" id="KW-0812">Transmembrane</keyword>
<keyword evidence="6" id="KW-0503">Monooxygenase</keyword>
<dbReference type="Gene3D" id="3.50.50.60">
    <property type="entry name" value="FAD/NAD(P)-binding domain"/>
    <property type="match status" value="1"/>
</dbReference>
<keyword evidence="3" id="KW-0560">Oxidoreductase</keyword>
<name>A0A9P6VEI2_9HELO</name>
<dbReference type="GO" id="GO:0071949">
    <property type="term" value="F:FAD binding"/>
    <property type="evidence" value="ECO:0007669"/>
    <property type="project" value="InterPro"/>
</dbReference>
<accession>A0A9P6VEI2</accession>
<proteinExistence type="predicted"/>
<dbReference type="GO" id="GO:0044550">
    <property type="term" value="P:secondary metabolite biosynthetic process"/>
    <property type="evidence" value="ECO:0007669"/>
    <property type="project" value="TreeGrafter"/>
</dbReference>
<dbReference type="InterPro" id="IPR036188">
    <property type="entry name" value="FAD/NAD-bd_sf"/>
</dbReference>
<dbReference type="FunFam" id="3.50.50.60:FF:000153">
    <property type="entry name" value="Salicylate hydroxylase, putative"/>
    <property type="match status" value="1"/>
</dbReference>
<sequence length="444" mass="49433">MPGAVDTTERPVEIAIVGGGIIGLILGLGLIKRGIKVTIYEQARSLREIGAGVAFTANAVRCMGLIEPGIVKALREVATANGDADDPNDWLQWVDGFNQHFENPNEEKLLYKLYAGYRGFEGCHRAQFLDALVKIVPEAVVQFRKRLDTYTQSEEDDQVTLKFTDGTTATADALIGCDGIKSRVRQILLGEDNPASFPTYTHKFAFRGLIPMERAIAVLGDYKARNQHMHIGPKAHVLHFPVAGQTLMNFVAFVSDPQEWSHEATMVAPAKREEVEETFKSWGPTVRKITSLLPDELDKWAIFDSFDNPAPYYNQGLICLAGDAAHASAPHHGAGAGIGIEDALCLATLFEKAVQAIETRKTTKRKAISLVFDTFNSVRKERSQWLVDSSRGICDVYEWQNPECGDDAEKCFKEIEWRSHKIWNFDIDGMLQETQEGYDKRIIG</sequence>
<dbReference type="OrthoDB" id="10021397at2759"/>
<dbReference type="InterPro" id="IPR002938">
    <property type="entry name" value="FAD-bd"/>
</dbReference>
<evidence type="ECO:0000313" key="6">
    <source>
        <dbReference type="EMBL" id="KAG0646384.1"/>
    </source>
</evidence>